<accession>A0ABX8QSJ3</accession>
<name>A0ABX8QSJ3_9ACTN</name>
<evidence type="ECO:0000313" key="1">
    <source>
        <dbReference type="EMBL" id="QXJ20722.1"/>
    </source>
</evidence>
<dbReference type="SUPFAM" id="SSF54211">
    <property type="entry name" value="Ribosomal protein S5 domain 2-like"/>
    <property type="match status" value="1"/>
</dbReference>
<dbReference type="InterPro" id="IPR020568">
    <property type="entry name" value="Ribosomal_Su5_D2-typ_SF"/>
</dbReference>
<sequence length="289" mass="29788">MTRVPRDTGREDGIGPAADPVVRIAAYTFERVFGGAPAAVRHVPARLPLLDGLAVPLPWGAVAAAGRTGDGSVTLFSMNHYRTATLTEAPPWAREPVAVLEAYSDPVPGTRLLVRREIPEKLGLLTGAETAEATARVLRALHGPPAEPGAPRPLCAAPRPAHALLTAPGGSEHLPWNLAAHGLRLLIAALAMPPVPLPGAIAPEHAAATLRAARPPGLGPLLTEAHPHGDRVPDLVVKTALAAGALGARSLGACVVALAPASAIPRIRAEVTAGLARHLPRPPRYLTAS</sequence>
<gene>
    <name evidence="1" type="ORF">AGRA3207_001485</name>
</gene>
<reference evidence="1" key="1">
    <citation type="submission" date="2020-07" db="EMBL/GenBank/DDBJ databases">
        <authorList>
            <person name="Tarantini F.S."/>
            <person name="Hong K.W."/>
            <person name="Chan K.G."/>
        </authorList>
    </citation>
    <scope>NUCLEOTIDE SEQUENCE</scope>
    <source>
        <strain evidence="1">32-07</strain>
    </source>
</reference>
<proteinExistence type="predicted"/>
<dbReference type="RefSeq" id="WP_231333822.1">
    <property type="nucleotide sequence ID" value="NZ_CP059572.1"/>
</dbReference>
<keyword evidence="2" id="KW-1185">Reference proteome</keyword>
<evidence type="ECO:0000313" key="2">
    <source>
        <dbReference type="Proteomes" id="UP001049518"/>
    </source>
</evidence>
<dbReference type="InterPro" id="IPR036554">
    <property type="entry name" value="GHMP_kinase_C_sf"/>
</dbReference>
<dbReference type="SUPFAM" id="SSF55060">
    <property type="entry name" value="GHMP Kinase, C-terminal domain"/>
    <property type="match status" value="1"/>
</dbReference>
<protein>
    <submittedName>
        <fullName evidence="1">Uncharacterized protein</fullName>
    </submittedName>
</protein>
<dbReference type="Proteomes" id="UP001049518">
    <property type="component" value="Chromosome"/>
</dbReference>
<organism evidence="1 2">
    <name type="scientific">Actinomadura graeca</name>
    <dbReference type="NCBI Taxonomy" id="2750812"/>
    <lineage>
        <taxon>Bacteria</taxon>
        <taxon>Bacillati</taxon>
        <taxon>Actinomycetota</taxon>
        <taxon>Actinomycetes</taxon>
        <taxon>Streptosporangiales</taxon>
        <taxon>Thermomonosporaceae</taxon>
        <taxon>Actinomadura</taxon>
    </lineage>
</organism>
<dbReference type="EMBL" id="CP059572">
    <property type="protein sequence ID" value="QXJ20722.1"/>
    <property type="molecule type" value="Genomic_DNA"/>
</dbReference>